<dbReference type="Proteomes" id="UP001163324">
    <property type="component" value="Chromosome 4"/>
</dbReference>
<organism evidence="1 2">
    <name type="scientific">Trichothecium roseum</name>
    <dbReference type="NCBI Taxonomy" id="47278"/>
    <lineage>
        <taxon>Eukaryota</taxon>
        <taxon>Fungi</taxon>
        <taxon>Dikarya</taxon>
        <taxon>Ascomycota</taxon>
        <taxon>Pezizomycotina</taxon>
        <taxon>Sordariomycetes</taxon>
        <taxon>Hypocreomycetidae</taxon>
        <taxon>Hypocreales</taxon>
        <taxon>Hypocreales incertae sedis</taxon>
        <taxon>Trichothecium</taxon>
    </lineage>
</organism>
<evidence type="ECO:0000313" key="1">
    <source>
        <dbReference type="EMBL" id="KAI9899865.1"/>
    </source>
</evidence>
<evidence type="ECO:0000313" key="2">
    <source>
        <dbReference type="Proteomes" id="UP001163324"/>
    </source>
</evidence>
<name>A0ACC0V0D9_9HYPO</name>
<protein>
    <submittedName>
        <fullName evidence="1">Uncharacterized protein</fullName>
    </submittedName>
</protein>
<gene>
    <name evidence="1" type="ORF">N3K66_004127</name>
</gene>
<accession>A0ACC0V0D9</accession>
<proteinExistence type="predicted"/>
<sequence>MDEAFAMVAPNTDPDSLDLRCGRNASTAWSQPKTAVVQAGDRVGFAAGDPMLKGDLKPWMYHPGYASAWLSKTPDGVDLNSYDGDGDWFKILNVTGRTEQSLDYSLPENEGFYDQLKSRWGTFRLDSYNFSIPAATPAGSYLLRFEHIFPNPVDAQFYVNCAHIEVQNPAGSDAEPGPVAKIPGVYERGQPDIYFSSYDIELEEDIINFVQPGPQVWP</sequence>
<dbReference type="EMBL" id="CM047943">
    <property type="protein sequence ID" value="KAI9899865.1"/>
    <property type="molecule type" value="Genomic_DNA"/>
</dbReference>
<comment type="caution">
    <text evidence="1">The sequence shown here is derived from an EMBL/GenBank/DDBJ whole genome shotgun (WGS) entry which is preliminary data.</text>
</comment>
<keyword evidence="2" id="KW-1185">Reference proteome</keyword>
<reference evidence="1" key="1">
    <citation type="submission" date="2022-10" db="EMBL/GenBank/DDBJ databases">
        <title>Complete Genome of Trichothecium roseum strain YXFP-22015, a Plant Pathogen Isolated from Citrus.</title>
        <authorList>
            <person name="Wang Y."/>
            <person name="Zhu L."/>
        </authorList>
    </citation>
    <scope>NUCLEOTIDE SEQUENCE</scope>
    <source>
        <strain evidence="1">YXFP-22015</strain>
    </source>
</reference>